<dbReference type="SUPFAM" id="SSF54523">
    <property type="entry name" value="Pili subunits"/>
    <property type="match status" value="1"/>
</dbReference>
<evidence type="ECO:0000313" key="4">
    <source>
        <dbReference type="EMBL" id="OGY18322.1"/>
    </source>
</evidence>
<dbReference type="AlphaFoldDB" id="A0A1G1VSF1"/>
<dbReference type="InterPro" id="IPR003305">
    <property type="entry name" value="CenC_carb-bd"/>
</dbReference>
<gene>
    <name evidence="4" type="ORF">A2786_02280</name>
</gene>
<dbReference type="InterPro" id="IPR012902">
    <property type="entry name" value="N_methyl_site"/>
</dbReference>
<feature type="transmembrane region" description="Helical" evidence="2">
    <location>
        <begin position="20"/>
        <end position="41"/>
    </location>
</feature>
<accession>A0A1G1VSF1</accession>
<comment type="caution">
    <text evidence="4">The sequence shown here is derived from an EMBL/GenBank/DDBJ whole genome shotgun (WGS) entry which is preliminary data.</text>
</comment>
<dbReference type="Proteomes" id="UP000179233">
    <property type="component" value="Unassembled WGS sequence"/>
</dbReference>
<keyword evidence="2" id="KW-1133">Transmembrane helix</keyword>
<evidence type="ECO:0000256" key="1">
    <source>
        <dbReference type="ARBA" id="ARBA00022801"/>
    </source>
</evidence>
<reference evidence="4 5" key="1">
    <citation type="journal article" date="2016" name="Nat. Commun.">
        <title>Thousands of microbial genomes shed light on interconnected biogeochemical processes in an aquifer system.</title>
        <authorList>
            <person name="Anantharaman K."/>
            <person name="Brown C.T."/>
            <person name="Hug L.A."/>
            <person name="Sharon I."/>
            <person name="Castelle C.J."/>
            <person name="Probst A.J."/>
            <person name="Thomas B.C."/>
            <person name="Singh A."/>
            <person name="Wilkins M.J."/>
            <person name="Karaoz U."/>
            <person name="Brodie E.L."/>
            <person name="Williams K.H."/>
            <person name="Hubbard S.S."/>
            <person name="Banfield J.F."/>
        </authorList>
    </citation>
    <scope>NUCLEOTIDE SEQUENCE [LARGE SCALE GENOMIC DNA]</scope>
</reference>
<dbReference type="Pfam" id="PF07963">
    <property type="entry name" value="N_methyl"/>
    <property type="match status" value="1"/>
</dbReference>
<dbReference type="GO" id="GO:0016798">
    <property type="term" value="F:hydrolase activity, acting on glycosyl bonds"/>
    <property type="evidence" value="ECO:0007669"/>
    <property type="project" value="InterPro"/>
</dbReference>
<evidence type="ECO:0000256" key="2">
    <source>
        <dbReference type="SAM" id="Phobius"/>
    </source>
</evidence>
<dbReference type="InterPro" id="IPR008979">
    <property type="entry name" value="Galactose-bd-like_sf"/>
</dbReference>
<keyword evidence="2" id="KW-0812">Transmembrane</keyword>
<dbReference type="EMBL" id="MHCJ01000003">
    <property type="protein sequence ID" value="OGY18322.1"/>
    <property type="molecule type" value="Genomic_DNA"/>
</dbReference>
<dbReference type="Gene3D" id="3.30.700.10">
    <property type="entry name" value="Glycoprotein, Type 4 Pilin"/>
    <property type="match status" value="1"/>
</dbReference>
<evidence type="ECO:0000313" key="5">
    <source>
        <dbReference type="Proteomes" id="UP000179233"/>
    </source>
</evidence>
<dbReference type="InterPro" id="IPR045584">
    <property type="entry name" value="Pilin-like"/>
</dbReference>
<keyword evidence="1" id="KW-0378">Hydrolase</keyword>
<dbReference type="Pfam" id="PF02018">
    <property type="entry name" value="CBM_4_9"/>
    <property type="match status" value="1"/>
</dbReference>
<evidence type="ECO:0000259" key="3">
    <source>
        <dbReference type="Pfam" id="PF02018"/>
    </source>
</evidence>
<keyword evidence="2" id="KW-0472">Membrane</keyword>
<protein>
    <recommendedName>
        <fullName evidence="3">CBM-cenC domain-containing protein</fullName>
    </recommendedName>
</protein>
<dbReference type="Gene3D" id="2.60.120.260">
    <property type="entry name" value="Galactose-binding domain-like"/>
    <property type="match status" value="1"/>
</dbReference>
<proteinExistence type="predicted"/>
<sequence length="337" mass="35288">MKQVKSLKLKVKSSSFGFTLIEIMVAVMVISFMSGGGVAAYRRLNDRALVEGAAKQVEQALRETQKRASSGVKPTGCSGALASYSISMGGALGEDRYSIQADCATTDPAAETFDLPTGTRFPLEKRVSFPALGKGATPETIWVQNDSQQITYELRVSQGGSLSGLGQAEGAVPTPTPTPIPEAANLVPNPGFEIGSPASWGTSSSGCSITPTYQWTSTTKHSGTYAVGIKYTGAVGCTAQYQTSSTAAPVIAGSSYYFSGWIKASGVVNKAFLRVSFYNSSGLLITSVNSASQVGTTSWTQVTQTMSAPSGAVSARIHVRLLDAGTAYFDDLMFAKL</sequence>
<feature type="domain" description="CBM-cenC" evidence="3">
    <location>
        <begin position="184"/>
        <end position="320"/>
    </location>
</feature>
<dbReference type="NCBIfam" id="TIGR02532">
    <property type="entry name" value="IV_pilin_GFxxxE"/>
    <property type="match status" value="1"/>
</dbReference>
<dbReference type="SUPFAM" id="SSF49785">
    <property type="entry name" value="Galactose-binding domain-like"/>
    <property type="match status" value="1"/>
</dbReference>
<name>A0A1G1VSF1_9BACT</name>
<organism evidence="4 5">
    <name type="scientific">Candidatus Chisholmbacteria bacterium RIFCSPHIGHO2_01_FULL_52_32</name>
    <dbReference type="NCBI Taxonomy" id="1797591"/>
    <lineage>
        <taxon>Bacteria</taxon>
        <taxon>Candidatus Chisholmiibacteriota</taxon>
    </lineage>
</organism>